<evidence type="ECO:0000256" key="5">
    <source>
        <dbReference type="ARBA" id="ARBA00023136"/>
    </source>
</evidence>
<dbReference type="PANTHER" id="PTHR30250">
    <property type="entry name" value="PST FAMILY PREDICTED COLANIC ACID TRANSPORTER"/>
    <property type="match status" value="1"/>
</dbReference>
<dbReference type="Proteomes" id="UP000252357">
    <property type="component" value="Unassembled WGS sequence"/>
</dbReference>
<evidence type="ECO:0000256" key="3">
    <source>
        <dbReference type="ARBA" id="ARBA00022692"/>
    </source>
</evidence>
<dbReference type="RefSeq" id="WP_114403203.1">
    <property type="nucleotide sequence ID" value="NZ_QPGB01000004.1"/>
</dbReference>
<dbReference type="EMBL" id="QPGB01000004">
    <property type="protein sequence ID" value="RCS57061.1"/>
    <property type="molecule type" value="Genomic_DNA"/>
</dbReference>
<dbReference type="OrthoDB" id="7056654at2"/>
<comment type="caution">
    <text evidence="7">The sequence shown here is derived from an EMBL/GenBank/DDBJ whole genome shotgun (WGS) entry which is preliminary data.</text>
</comment>
<dbReference type="AlphaFoldDB" id="A0A368L0H2"/>
<sequence length="437" mass="48031">MPTRQLFSASALAVVDQVLLSALNFAIGVLLIKLATKETYGLYAQLFALGLFVNTLLEAWLGGPLTTVVGRLLQADKATLIARVYRFQMISAAVMAVLGALGVAAVFFFEEVQWESQHWLDTPLGIEFAFAAYVLTSGLRECQRSANFIEHDVRTVLKIDLLYAIAVLIGMSILAWQGWLAIDAVLVTLALASGLAAWRGHRSMPVAQVAAHPETVQTAFQEVRQQGRWAMPGAIVGWLANYSYLYLSSLWLGVIAAAELNASRLLMIPIALAAVAWSRVAHPYASRLLAQHDWAGLRKLSALSMLALEGLTLVYVACLYLAYPLLQQHILGEKYAGLEALIVLWGVYFAINTLRWIGTTWLSSYGAFRLLFWQGAGSLLAMLICANYALSQWGIRGAILTLILIEVLELLTNWFFLLPLVKRRSNQALSPVSAPTH</sequence>
<keyword evidence="2" id="KW-1003">Cell membrane</keyword>
<feature type="transmembrane region" description="Helical" evidence="6">
    <location>
        <begin position="12"/>
        <end position="36"/>
    </location>
</feature>
<feature type="transmembrane region" description="Helical" evidence="6">
    <location>
        <begin position="234"/>
        <end position="256"/>
    </location>
</feature>
<keyword evidence="8" id="KW-1185">Reference proteome</keyword>
<feature type="transmembrane region" description="Helical" evidence="6">
    <location>
        <begin position="370"/>
        <end position="389"/>
    </location>
</feature>
<keyword evidence="3 6" id="KW-0812">Transmembrane</keyword>
<evidence type="ECO:0008006" key="9">
    <source>
        <dbReference type="Google" id="ProtNLM"/>
    </source>
</evidence>
<protein>
    <recommendedName>
        <fullName evidence="9">Lipopolysaccharide biosynthesis protein</fullName>
    </recommendedName>
</protein>
<evidence type="ECO:0000256" key="1">
    <source>
        <dbReference type="ARBA" id="ARBA00004651"/>
    </source>
</evidence>
<keyword evidence="5 6" id="KW-0472">Membrane</keyword>
<evidence type="ECO:0000313" key="8">
    <source>
        <dbReference type="Proteomes" id="UP000252357"/>
    </source>
</evidence>
<evidence type="ECO:0000256" key="4">
    <source>
        <dbReference type="ARBA" id="ARBA00022989"/>
    </source>
</evidence>
<feature type="transmembrane region" description="Helical" evidence="6">
    <location>
        <begin position="395"/>
        <end position="417"/>
    </location>
</feature>
<evidence type="ECO:0000256" key="2">
    <source>
        <dbReference type="ARBA" id="ARBA00022475"/>
    </source>
</evidence>
<dbReference type="InterPro" id="IPR050833">
    <property type="entry name" value="Poly_Biosynth_Transport"/>
</dbReference>
<proteinExistence type="predicted"/>
<comment type="subcellular location">
    <subcellularLocation>
        <location evidence="1">Cell membrane</location>
        <topology evidence="1">Multi-pass membrane protein</topology>
    </subcellularLocation>
</comment>
<dbReference type="GO" id="GO:0005886">
    <property type="term" value="C:plasma membrane"/>
    <property type="evidence" value="ECO:0007669"/>
    <property type="project" value="UniProtKB-SubCell"/>
</dbReference>
<feature type="transmembrane region" description="Helical" evidence="6">
    <location>
        <begin position="262"/>
        <end position="281"/>
    </location>
</feature>
<evidence type="ECO:0000313" key="7">
    <source>
        <dbReference type="EMBL" id="RCS57061.1"/>
    </source>
</evidence>
<feature type="transmembrane region" description="Helical" evidence="6">
    <location>
        <begin position="156"/>
        <end position="174"/>
    </location>
</feature>
<feature type="transmembrane region" description="Helical" evidence="6">
    <location>
        <begin position="335"/>
        <end position="358"/>
    </location>
</feature>
<feature type="transmembrane region" description="Helical" evidence="6">
    <location>
        <begin position="42"/>
        <end position="63"/>
    </location>
</feature>
<accession>A0A368L0H2</accession>
<name>A0A368L0H2_9BURK</name>
<feature type="transmembrane region" description="Helical" evidence="6">
    <location>
        <begin position="84"/>
        <end position="107"/>
    </location>
</feature>
<gene>
    <name evidence="7" type="ORF">DU000_09650</name>
</gene>
<organism evidence="7 8">
    <name type="scientific">Parvibium lacunae</name>
    <dbReference type="NCBI Taxonomy" id="1888893"/>
    <lineage>
        <taxon>Bacteria</taxon>
        <taxon>Pseudomonadati</taxon>
        <taxon>Pseudomonadota</taxon>
        <taxon>Betaproteobacteria</taxon>
        <taxon>Burkholderiales</taxon>
        <taxon>Alcaligenaceae</taxon>
        <taxon>Parvibium</taxon>
    </lineage>
</organism>
<evidence type="ECO:0000256" key="6">
    <source>
        <dbReference type="SAM" id="Phobius"/>
    </source>
</evidence>
<keyword evidence="4 6" id="KW-1133">Transmembrane helix</keyword>
<reference evidence="7 8" key="1">
    <citation type="journal article" date="2018" name="Int. J. Syst. Evol. Microbiol.">
        <title>Parvibium lacunae gen. nov., sp. nov., a new member of the family Alcaligenaceae isolated from a freshwater pond.</title>
        <authorList>
            <person name="Chen W.M."/>
            <person name="Xie P.B."/>
            <person name="Hsu M.Y."/>
            <person name="Sheu S.Y."/>
        </authorList>
    </citation>
    <scope>NUCLEOTIDE SEQUENCE [LARGE SCALE GENOMIC DNA]</scope>
    <source>
        <strain evidence="7 8">KMB9</strain>
    </source>
</reference>
<dbReference type="PANTHER" id="PTHR30250:SF11">
    <property type="entry name" value="O-ANTIGEN TRANSPORTER-RELATED"/>
    <property type="match status" value="1"/>
</dbReference>
<feature type="transmembrane region" description="Helical" evidence="6">
    <location>
        <begin position="302"/>
        <end position="323"/>
    </location>
</feature>